<comment type="caution">
    <text evidence="5">The sequence shown here is derived from an EMBL/GenBank/DDBJ whole genome shotgun (WGS) entry which is preliminary data.</text>
</comment>
<evidence type="ECO:0000259" key="4">
    <source>
        <dbReference type="PROSITE" id="PS50943"/>
    </source>
</evidence>
<protein>
    <submittedName>
        <fullName evidence="5">XRE family transcriptional regulator</fullName>
    </submittedName>
</protein>
<dbReference type="SUPFAM" id="SSF51182">
    <property type="entry name" value="RmlC-like cupins"/>
    <property type="match status" value="1"/>
</dbReference>
<feature type="domain" description="HTH cro/C1-type" evidence="4">
    <location>
        <begin position="14"/>
        <end position="68"/>
    </location>
</feature>
<dbReference type="Pfam" id="PF01381">
    <property type="entry name" value="HTH_3"/>
    <property type="match status" value="1"/>
</dbReference>
<dbReference type="InterPro" id="IPR011051">
    <property type="entry name" value="RmlC_Cupin_sf"/>
</dbReference>
<dbReference type="SMART" id="SM00530">
    <property type="entry name" value="HTH_XRE"/>
    <property type="match status" value="1"/>
</dbReference>
<organism evidence="5 6">
    <name type="scientific">Photobacterium leiognathi subsp. mandapamensis</name>
    <name type="common">Photobacterium mandapamensis</name>
    <dbReference type="NCBI Taxonomy" id="48408"/>
    <lineage>
        <taxon>Bacteria</taxon>
        <taxon>Pseudomonadati</taxon>
        <taxon>Pseudomonadota</taxon>
        <taxon>Gammaproteobacteria</taxon>
        <taxon>Vibrionales</taxon>
        <taxon>Vibrionaceae</taxon>
        <taxon>Photobacterium</taxon>
    </lineage>
</organism>
<reference evidence="5 6" key="1">
    <citation type="submission" date="2018-03" db="EMBL/GenBank/DDBJ databases">
        <title>Whole genome sequencing of Histamine producing bacteria.</title>
        <authorList>
            <person name="Butler K."/>
        </authorList>
    </citation>
    <scope>NUCLEOTIDE SEQUENCE [LARGE SCALE GENOMIC DNA]</scope>
    <source>
        <strain evidence="5 6">Res.4.1</strain>
    </source>
</reference>
<gene>
    <name evidence="5" type="ORF">C0W93_12895</name>
</gene>
<dbReference type="EMBL" id="PYNS01000014">
    <property type="protein sequence ID" value="PSV10045.1"/>
    <property type="molecule type" value="Genomic_DNA"/>
</dbReference>
<dbReference type="GO" id="GO:0005829">
    <property type="term" value="C:cytosol"/>
    <property type="evidence" value="ECO:0007669"/>
    <property type="project" value="TreeGrafter"/>
</dbReference>
<sequence length="183" mass="20529">MNEDIFKARISKHLKALREKQKLSLDAASKLTGVSKAMLGQIERKESSPTVATLWKISSGLNSSFTAFFSDLNDTDGKIFPADIDIHVKTLIAYDPTVNFEMFEITLTRFHTQCSSPHKVGTIEHSVVIDGELGVQVDGEWHYLSKGETIRFEADKPHNYRAVTETVIFHNIVSYSTAMHANE</sequence>
<dbReference type="InterPro" id="IPR050807">
    <property type="entry name" value="TransReg_Diox_bact_type"/>
</dbReference>
<evidence type="ECO:0000256" key="1">
    <source>
        <dbReference type="ARBA" id="ARBA00023015"/>
    </source>
</evidence>
<dbReference type="PANTHER" id="PTHR46797:SF23">
    <property type="entry name" value="HTH-TYPE TRANSCRIPTIONAL REGULATOR SUTR"/>
    <property type="match status" value="1"/>
</dbReference>
<dbReference type="RefSeq" id="WP_107165669.1">
    <property type="nucleotide sequence ID" value="NZ_CP131597.1"/>
</dbReference>
<keyword evidence="1" id="KW-0805">Transcription regulation</keyword>
<evidence type="ECO:0000313" key="6">
    <source>
        <dbReference type="Proteomes" id="UP000240530"/>
    </source>
</evidence>
<dbReference type="Gene3D" id="1.10.260.40">
    <property type="entry name" value="lambda repressor-like DNA-binding domains"/>
    <property type="match status" value="1"/>
</dbReference>
<evidence type="ECO:0000313" key="5">
    <source>
        <dbReference type="EMBL" id="PSV10045.1"/>
    </source>
</evidence>
<keyword evidence="3" id="KW-0804">Transcription</keyword>
<dbReference type="InterPro" id="IPR001387">
    <property type="entry name" value="Cro/C1-type_HTH"/>
</dbReference>
<dbReference type="OrthoDB" id="9792093at2"/>
<accession>A0A2T3KTP7</accession>
<dbReference type="GO" id="GO:0003677">
    <property type="term" value="F:DNA binding"/>
    <property type="evidence" value="ECO:0007669"/>
    <property type="project" value="UniProtKB-KW"/>
</dbReference>
<evidence type="ECO:0000256" key="3">
    <source>
        <dbReference type="ARBA" id="ARBA00023163"/>
    </source>
</evidence>
<dbReference type="Pfam" id="PF07883">
    <property type="entry name" value="Cupin_2"/>
    <property type="match status" value="1"/>
</dbReference>
<dbReference type="SUPFAM" id="SSF47413">
    <property type="entry name" value="lambda repressor-like DNA-binding domains"/>
    <property type="match status" value="1"/>
</dbReference>
<dbReference type="PROSITE" id="PS50943">
    <property type="entry name" value="HTH_CROC1"/>
    <property type="match status" value="1"/>
</dbReference>
<dbReference type="InterPro" id="IPR014710">
    <property type="entry name" value="RmlC-like_jellyroll"/>
</dbReference>
<name>A0A2T3KTP7_PHOLD</name>
<proteinExistence type="predicted"/>
<dbReference type="AlphaFoldDB" id="A0A2T3KTP7"/>
<dbReference type="InterPro" id="IPR010982">
    <property type="entry name" value="Lambda_DNA-bd_dom_sf"/>
</dbReference>
<evidence type="ECO:0000256" key="2">
    <source>
        <dbReference type="ARBA" id="ARBA00023125"/>
    </source>
</evidence>
<dbReference type="CDD" id="cd02209">
    <property type="entry name" value="cupin_XRE_C"/>
    <property type="match status" value="1"/>
</dbReference>
<keyword evidence="2" id="KW-0238">DNA-binding</keyword>
<dbReference type="Gene3D" id="2.60.120.10">
    <property type="entry name" value="Jelly Rolls"/>
    <property type="match status" value="1"/>
</dbReference>
<dbReference type="CDD" id="cd00093">
    <property type="entry name" value="HTH_XRE"/>
    <property type="match status" value="1"/>
</dbReference>
<dbReference type="GO" id="GO:0003700">
    <property type="term" value="F:DNA-binding transcription factor activity"/>
    <property type="evidence" value="ECO:0007669"/>
    <property type="project" value="TreeGrafter"/>
</dbReference>
<dbReference type="InterPro" id="IPR013096">
    <property type="entry name" value="Cupin_2"/>
</dbReference>
<dbReference type="Proteomes" id="UP000240530">
    <property type="component" value="Unassembled WGS sequence"/>
</dbReference>
<dbReference type="PANTHER" id="PTHR46797">
    <property type="entry name" value="HTH-TYPE TRANSCRIPTIONAL REGULATOR"/>
    <property type="match status" value="1"/>
</dbReference>